<dbReference type="NCBIfam" id="TIGR03725">
    <property type="entry name" value="T6A_YeaZ"/>
    <property type="match status" value="1"/>
</dbReference>
<dbReference type="CDD" id="cd24032">
    <property type="entry name" value="ASKHA_NBD_TsaB"/>
    <property type="match status" value="1"/>
</dbReference>
<dbReference type="PANTHER" id="PTHR11735:SF11">
    <property type="entry name" value="TRNA THREONYLCARBAMOYLADENOSINE BIOSYNTHESIS PROTEIN TSAB"/>
    <property type="match status" value="1"/>
</dbReference>
<evidence type="ECO:0000256" key="1">
    <source>
        <dbReference type="SAM" id="MobiDB-lite"/>
    </source>
</evidence>
<name>A0A542EK33_9MICO</name>
<evidence type="ECO:0000259" key="2">
    <source>
        <dbReference type="Pfam" id="PF00814"/>
    </source>
</evidence>
<dbReference type="OrthoDB" id="9809995at2"/>
<evidence type="ECO:0000313" key="4">
    <source>
        <dbReference type="Proteomes" id="UP000320806"/>
    </source>
</evidence>
<dbReference type="AlphaFoldDB" id="A0A542EK33"/>
<dbReference type="RefSeq" id="WP_141929171.1">
    <property type="nucleotide sequence ID" value="NZ_BAABCI010000001.1"/>
</dbReference>
<proteinExistence type="predicted"/>
<dbReference type="PANTHER" id="PTHR11735">
    <property type="entry name" value="TRNA N6-ADENOSINE THREONYLCARBAMOYLTRANSFERASE"/>
    <property type="match status" value="1"/>
</dbReference>
<gene>
    <name evidence="3" type="ORF">FB459_3243</name>
</gene>
<keyword evidence="4" id="KW-1185">Reference proteome</keyword>
<evidence type="ECO:0000313" key="3">
    <source>
        <dbReference type="EMBL" id="TQJ15685.1"/>
    </source>
</evidence>
<dbReference type="InterPro" id="IPR043129">
    <property type="entry name" value="ATPase_NBD"/>
</dbReference>
<dbReference type="InterPro" id="IPR022496">
    <property type="entry name" value="T6A_TsaB"/>
</dbReference>
<dbReference type="SUPFAM" id="SSF53067">
    <property type="entry name" value="Actin-like ATPase domain"/>
    <property type="match status" value="2"/>
</dbReference>
<accession>A0A542EK33</accession>
<dbReference type="EMBL" id="VFMO01000001">
    <property type="protein sequence ID" value="TQJ15685.1"/>
    <property type="molecule type" value="Genomic_DNA"/>
</dbReference>
<dbReference type="Proteomes" id="UP000320806">
    <property type="component" value="Unassembled WGS sequence"/>
</dbReference>
<comment type="caution">
    <text evidence="3">The sequence shown here is derived from an EMBL/GenBank/DDBJ whole genome shotgun (WGS) entry which is preliminary data.</text>
</comment>
<dbReference type="GO" id="GO:0005829">
    <property type="term" value="C:cytosol"/>
    <property type="evidence" value="ECO:0007669"/>
    <property type="project" value="TreeGrafter"/>
</dbReference>
<dbReference type="GO" id="GO:0002949">
    <property type="term" value="P:tRNA threonylcarbamoyladenosine modification"/>
    <property type="evidence" value="ECO:0007669"/>
    <property type="project" value="InterPro"/>
</dbReference>
<dbReference type="InterPro" id="IPR000905">
    <property type="entry name" value="Gcp-like_dom"/>
</dbReference>
<sequence>MSGLLLALDTSTSAVTVALVSGAEVVAEQTVVDARRHTEILMPLVRDLFDGVGVTRANVTALAVGVGPGPFTGLRVGITTAATLSYVLGVPAHGVCSLDAIAHQVATSDVEEFVVATDARRKEVYWARYLRGERESEPQVHKPAGLPDEVRVLPAAGRGARLYPEVFASAMEPADVSAAHLGLLVGSRLRDGGELLPLQPLYLRQPDAVPSAGQKSALTSLAGQRRRP</sequence>
<dbReference type="Gene3D" id="3.30.420.40">
    <property type="match status" value="2"/>
</dbReference>
<protein>
    <submittedName>
        <fullName evidence="3">tRNA threonylcarbamoyl adenosine modification protein YeaZ</fullName>
    </submittedName>
</protein>
<reference evidence="3 4" key="1">
    <citation type="submission" date="2019-06" db="EMBL/GenBank/DDBJ databases">
        <title>Sequencing the genomes of 1000 actinobacteria strains.</title>
        <authorList>
            <person name="Klenk H.-P."/>
        </authorList>
    </citation>
    <scope>NUCLEOTIDE SEQUENCE [LARGE SCALE GENOMIC DNA]</scope>
    <source>
        <strain evidence="3 4">DSM 19828</strain>
    </source>
</reference>
<dbReference type="Pfam" id="PF00814">
    <property type="entry name" value="TsaD"/>
    <property type="match status" value="1"/>
</dbReference>
<feature type="compositionally biased region" description="Polar residues" evidence="1">
    <location>
        <begin position="213"/>
        <end position="222"/>
    </location>
</feature>
<feature type="region of interest" description="Disordered" evidence="1">
    <location>
        <begin position="207"/>
        <end position="228"/>
    </location>
</feature>
<feature type="domain" description="Gcp-like" evidence="2">
    <location>
        <begin position="34"/>
        <end position="136"/>
    </location>
</feature>
<organism evidence="3 4">
    <name type="scientific">Yimella lutea</name>
    <dbReference type="NCBI Taxonomy" id="587872"/>
    <lineage>
        <taxon>Bacteria</taxon>
        <taxon>Bacillati</taxon>
        <taxon>Actinomycetota</taxon>
        <taxon>Actinomycetes</taxon>
        <taxon>Micrococcales</taxon>
        <taxon>Dermacoccaceae</taxon>
        <taxon>Yimella</taxon>
    </lineage>
</organism>